<dbReference type="AlphaFoldDB" id="A0A1G5JY22"/>
<proteinExistence type="predicted"/>
<dbReference type="Pfam" id="PF05239">
    <property type="entry name" value="PRC"/>
    <property type="match status" value="1"/>
</dbReference>
<evidence type="ECO:0000259" key="2">
    <source>
        <dbReference type="Pfam" id="PF05239"/>
    </source>
</evidence>
<evidence type="ECO:0000256" key="1">
    <source>
        <dbReference type="SAM" id="MobiDB-lite"/>
    </source>
</evidence>
<organism evidence="3 4">
    <name type="scientific">Paracoccus tibetensis</name>
    <dbReference type="NCBI Taxonomy" id="336292"/>
    <lineage>
        <taxon>Bacteria</taxon>
        <taxon>Pseudomonadati</taxon>
        <taxon>Pseudomonadota</taxon>
        <taxon>Alphaproteobacteria</taxon>
        <taxon>Rhodobacterales</taxon>
        <taxon>Paracoccaceae</taxon>
        <taxon>Paracoccus</taxon>
    </lineage>
</organism>
<gene>
    <name evidence="3" type="ORF">SAMN05660710_03536</name>
</gene>
<evidence type="ECO:0000313" key="3">
    <source>
        <dbReference type="EMBL" id="SCY93293.1"/>
    </source>
</evidence>
<dbReference type="STRING" id="336292.SAMN05660710_03536"/>
<dbReference type="Proteomes" id="UP000199502">
    <property type="component" value="Unassembled WGS sequence"/>
</dbReference>
<keyword evidence="4" id="KW-1185">Reference proteome</keyword>
<name>A0A1G5JY22_9RHOB</name>
<dbReference type="EMBL" id="FMVT01000018">
    <property type="protein sequence ID" value="SCY93293.1"/>
    <property type="molecule type" value="Genomic_DNA"/>
</dbReference>
<dbReference type="InterPro" id="IPR027275">
    <property type="entry name" value="PRC-brl_dom"/>
</dbReference>
<protein>
    <submittedName>
        <fullName evidence="3">PRC-barrel domain-containing protein</fullName>
    </submittedName>
</protein>
<feature type="domain" description="PRC-barrel" evidence="2">
    <location>
        <begin position="330"/>
        <end position="400"/>
    </location>
</feature>
<dbReference type="InterPro" id="IPR011033">
    <property type="entry name" value="PRC_barrel-like_sf"/>
</dbReference>
<sequence length="414" mass="44632">MTYRLTGLFMASMLSTTAVVPARAQQAQQDEQACQQLTQVVQDNQQFQQAWLDEAAKAAQSDDPQLCAQYVAQAEQTTAQGDEVERIEGRIVVTQEPPTVAVEQPAPEVNVTQPEPRVSVAQPQPEIIVRMPDPQVSVETPDPQIEVNQAQPRVSVQQGEPQVDVAVEDTPDQEGQQQADVQVQQGTPQVRLQQQQGEQAQVDVQQAQPRVTYEAAEPNIEFSGGGEPQVQFTESGEPNVSFVGQDGAQQQAGQEQAGQEQQAQQQAAQQQQPAAQAAGQQPAQQQARPPQAQRQAGAGDDAWRGGRQAMTAPQVQLQGYEQAEPSSLSIDNLMSANVYGAGDNNIGNVQDVVASQGGEVEYIVLDIGGFLGLGAHTIALGMDEVSVLHRGGNDIRVHVDATREQLEQMPEYQG</sequence>
<dbReference type="SUPFAM" id="SSF50346">
    <property type="entry name" value="PRC-barrel domain"/>
    <property type="match status" value="1"/>
</dbReference>
<accession>A0A1G5JY22</accession>
<dbReference type="Gene3D" id="2.30.30.240">
    <property type="entry name" value="PRC-barrel domain"/>
    <property type="match status" value="1"/>
</dbReference>
<evidence type="ECO:0000313" key="4">
    <source>
        <dbReference type="Proteomes" id="UP000199502"/>
    </source>
</evidence>
<feature type="compositionally biased region" description="Low complexity" evidence="1">
    <location>
        <begin position="244"/>
        <end position="305"/>
    </location>
</feature>
<feature type="region of interest" description="Disordered" evidence="1">
    <location>
        <begin position="220"/>
        <end position="305"/>
    </location>
</feature>
<reference evidence="3 4" key="1">
    <citation type="submission" date="2016-10" db="EMBL/GenBank/DDBJ databases">
        <authorList>
            <person name="de Groot N.N."/>
        </authorList>
    </citation>
    <scope>NUCLEOTIDE SEQUENCE [LARGE SCALE GENOMIC DNA]</scope>
    <source>
        <strain evidence="3 4">CGMCC 1.8925</strain>
    </source>
</reference>